<proteinExistence type="predicted"/>
<evidence type="ECO:0000256" key="1">
    <source>
        <dbReference type="ARBA" id="ARBA00004141"/>
    </source>
</evidence>
<dbReference type="GO" id="GO:0034755">
    <property type="term" value="P:iron ion transmembrane transport"/>
    <property type="evidence" value="ECO:0007669"/>
    <property type="project" value="TreeGrafter"/>
</dbReference>
<feature type="transmembrane region" description="Helical" evidence="5">
    <location>
        <begin position="348"/>
        <end position="370"/>
    </location>
</feature>
<evidence type="ECO:0000313" key="7">
    <source>
        <dbReference type="Proteomes" id="UP001175227"/>
    </source>
</evidence>
<dbReference type="NCBIfam" id="TIGR01197">
    <property type="entry name" value="nramp"/>
    <property type="match status" value="1"/>
</dbReference>
<evidence type="ECO:0000313" key="6">
    <source>
        <dbReference type="EMBL" id="KAK0473269.1"/>
    </source>
</evidence>
<dbReference type="GO" id="GO:0005886">
    <property type="term" value="C:plasma membrane"/>
    <property type="evidence" value="ECO:0007669"/>
    <property type="project" value="TreeGrafter"/>
</dbReference>
<feature type="transmembrane region" description="Helical" evidence="5">
    <location>
        <begin position="414"/>
        <end position="436"/>
    </location>
</feature>
<dbReference type="Proteomes" id="UP001175227">
    <property type="component" value="Unassembled WGS sequence"/>
</dbReference>
<dbReference type="NCBIfam" id="NF037982">
    <property type="entry name" value="Nramp_1"/>
    <property type="match status" value="2"/>
</dbReference>
<evidence type="ECO:0000256" key="5">
    <source>
        <dbReference type="SAM" id="Phobius"/>
    </source>
</evidence>
<dbReference type="InterPro" id="IPR001046">
    <property type="entry name" value="NRAMP_fam"/>
</dbReference>
<organism evidence="6 7">
    <name type="scientific">Armillaria novae-zelandiae</name>
    <dbReference type="NCBI Taxonomy" id="153914"/>
    <lineage>
        <taxon>Eukaryota</taxon>
        <taxon>Fungi</taxon>
        <taxon>Dikarya</taxon>
        <taxon>Basidiomycota</taxon>
        <taxon>Agaricomycotina</taxon>
        <taxon>Agaricomycetes</taxon>
        <taxon>Agaricomycetidae</taxon>
        <taxon>Agaricales</taxon>
        <taxon>Marasmiineae</taxon>
        <taxon>Physalacriaceae</taxon>
        <taxon>Armillaria</taxon>
    </lineage>
</organism>
<comment type="subcellular location">
    <subcellularLocation>
        <location evidence="1">Membrane</location>
        <topology evidence="1">Multi-pass membrane protein</topology>
    </subcellularLocation>
</comment>
<dbReference type="EMBL" id="JAUEPR010000034">
    <property type="protein sequence ID" value="KAK0473269.1"/>
    <property type="molecule type" value="Genomic_DNA"/>
</dbReference>
<keyword evidence="3 5" id="KW-1133">Transmembrane helix</keyword>
<dbReference type="GO" id="GO:0030026">
    <property type="term" value="P:intracellular manganese ion homeostasis"/>
    <property type="evidence" value="ECO:0007669"/>
    <property type="project" value="TreeGrafter"/>
</dbReference>
<feature type="transmembrane region" description="Helical" evidence="5">
    <location>
        <begin position="52"/>
        <end position="81"/>
    </location>
</feature>
<dbReference type="Pfam" id="PF01566">
    <property type="entry name" value="Nramp"/>
    <property type="match status" value="2"/>
</dbReference>
<gene>
    <name evidence="6" type="ORF">IW261DRAFT_1553169</name>
</gene>
<feature type="transmembrane region" description="Helical" evidence="5">
    <location>
        <begin position="159"/>
        <end position="177"/>
    </location>
</feature>
<feature type="transmembrane region" description="Helical" evidence="5">
    <location>
        <begin position="456"/>
        <end position="478"/>
    </location>
</feature>
<feature type="transmembrane region" description="Helical" evidence="5">
    <location>
        <begin position="12"/>
        <end position="32"/>
    </location>
</feature>
<protein>
    <submittedName>
        <fullName evidence="6">Smf Mn2+ and Fe2+ transporter</fullName>
    </submittedName>
</protein>
<sequence length="484" mass="52523">MPVLQFLRFWHTILYHVKTHVGIGIVCAVAYFDPGNWSVDLQAGSSFGYRPMLFVILMAGLGAIVLQTLSCKLGCVTGLDLAAHCRLLLHDHPKHPLLVRRLVAIIATDLAELLGSAIGICLIFPSLPLWAGVVITALDVFVFLLISDPTHKHSRLFEVAVIALVMSVFTCFVVLLVKVKPDWPRVFMGYIPSKVLFKSDPDASVGILGATVMPHALFLGSFMATQDRHSPPPRPDQATEPDLPLYNLSSRVRKGIKELFAMSATDTDIRVVEAKRENHSPAFIQQHLKHEMVDVISSLLLLAVPINSAILVMAATVFYSVPQDTSDITVAGLFDAHDLIKARIGKGAAFVFALALILAGQTSGITATLAGQIVSQGFINWRVSPFLRRLLTRALALVPSVVVAVAVGREGIDSLLVVSQVILSVVLPFVAFPLIWLTSSRRVMRVEGGQDHSNGWILAVVAYGIWVVVLVANSYAVVSWGGLT</sequence>
<keyword evidence="7" id="KW-1185">Reference proteome</keyword>
<dbReference type="PANTHER" id="PTHR11706:SF101">
    <property type="entry name" value="MANGANESE TRANSPORTER SMF1"/>
    <property type="match status" value="1"/>
</dbReference>
<dbReference type="GO" id="GO:0015086">
    <property type="term" value="F:cadmium ion transmembrane transporter activity"/>
    <property type="evidence" value="ECO:0007669"/>
    <property type="project" value="TreeGrafter"/>
</dbReference>
<keyword evidence="4 5" id="KW-0472">Membrane</keyword>
<evidence type="ECO:0000256" key="4">
    <source>
        <dbReference type="ARBA" id="ARBA00023136"/>
    </source>
</evidence>
<dbReference type="PRINTS" id="PR00447">
    <property type="entry name" value="NATRESASSCMP"/>
</dbReference>
<dbReference type="GO" id="GO:0005384">
    <property type="term" value="F:manganese ion transmembrane transporter activity"/>
    <property type="evidence" value="ECO:0007669"/>
    <property type="project" value="TreeGrafter"/>
</dbReference>
<feature type="transmembrane region" description="Helical" evidence="5">
    <location>
        <begin position="390"/>
        <end position="408"/>
    </location>
</feature>
<accession>A0AA39NX97</accession>
<feature type="transmembrane region" description="Helical" evidence="5">
    <location>
        <begin position="299"/>
        <end position="321"/>
    </location>
</feature>
<reference evidence="6" key="1">
    <citation type="submission" date="2023-06" db="EMBL/GenBank/DDBJ databases">
        <authorList>
            <consortium name="Lawrence Berkeley National Laboratory"/>
            <person name="Ahrendt S."/>
            <person name="Sahu N."/>
            <person name="Indic B."/>
            <person name="Wong-Bajracharya J."/>
            <person name="Merenyi Z."/>
            <person name="Ke H.-M."/>
            <person name="Monk M."/>
            <person name="Kocsube S."/>
            <person name="Drula E."/>
            <person name="Lipzen A."/>
            <person name="Balint B."/>
            <person name="Henrissat B."/>
            <person name="Andreopoulos B."/>
            <person name="Martin F.M."/>
            <person name="Harder C.B."/>
            <person name="Rigling D."/>
            <person name="Ford K.L."/>
            <person name="Foster G.D."/>
            <person name="Pangilinan J."/>
            <person name="Papanicolaou A."/>
            <person name="Barry K."/>
            <person name="LaButti K."/>
            <person name="Viragh M."/>
            <person name="Koriabine M."/>
            <person name="Yan M."/>
            <person name="Riley R."/>
            <person name="Champramary S."/>
            <person name="Plett K.L."/>
            <person name="Tsai I.J."/>
            <person name="Slot J."/>
            <person name="Sipos G."/>
            <person name="Plett J."/>
            <person name="Nagy L.G."/>
            <person name="Grigoriev I.V."/>
        </authorList>
    </citation>
    <scope>NUCLEOTIDE SEQUENCE</scope>
    <source>
        <strain evidence="6">ICMP 16352</strain>
    </source>
</reference>
<dbReference type="PANTHER" id="PTHR11706">
    <property type="entry name" value="SOLUTE CARRIER PROTEIN FAMILY 11 MEMBER"/>
    <property type="match status" value="1"/>
</dbReference>
<evidence type="ECO:0000256" key="3">
    <source>
        <dbReference type="ARBA" id="ARBA00022989"/>
    </source>
</evidence>
<dbReference type="AlphaFoldDB" id="A0AA39NX97"/>
<feature type="transmembrane region" description="Helical" evidence="5">
    <location>
        <begin position="203"/>
        <end position="224"/>
    </location>
</feature>
<name>A0AA39NX97_9AGAR</name>
<keyword evidence="2 5" id="KW-0812">Transmembrane</keyword>
<comment type="caution">
    <text evidence="6">The sequence shown here is derived from an EMBL/GenBank/DDBJ whole genome shotgun (WGS) entry which is preliminary data.</text>
</comment>
<evidence type="ECO:0000256" key="2">
    <source>
        <dbReference type="ARBA" id="ARBA00022692"/>
    </source>
</evidence>